<sequence>MSEQAQDPRERSEQQQEQPRVYTPDFLTDLFRNPLDQGYADAAKRKALTGEPRGWQATGIRVVSALTLVVVGFLLVVAYRQTMAEEPSRSQARAGLVEQIEQRQAATDDLQRDADQLRDEVSRQRDAVLDDRDAARLRDQEAAAGLARVRGDGVEVRLDDAPDAVDAVTGAGKPDLGRVLDRDLQEVANALWSAGAEAISINDQRLTATSTIRAAGSAILVDFRPVNRPYVVRAIGPDEMEDDFKDSATARLFRALVEDEGMSFSVRGVDDLTLPAASDPQLRYATPSPTATPTPRTTEGGK</sequence>
<feature type="compositionally biased region" description="Basic and acidic residues" evidence="3">
    <location>
        <begin position="1"/>
        <end position="14"/>
    </location>
</feature>
<keyword evidence="4" id="KW-1133">Transmembrane helix</keyword>
<evidence type="ECO:0000313" key="5">
    <source>
        <dbReference type="EMBL" id="BCB77153.1"/>
    </source>
</evidence>
<dbReference type="Gene3D" id="3.30.70.1880">
    <property type="entry name" value="Protein of unknown function DUF881"/>
    <property type="match status" value="1"/>
</dbReference>
<evidence type="ECO:0000256" key="2">
    <source>
        <dbReference type="SAM" id="Coils"/>
    </source>
</evidence>
<keyword evidence="6" id="KW-1185">Reference proteome</keyword>
<dbReference type="PANTHER" id="PTHR37313">
    <property type="entry name" value="UPF0749 PROTEIN RV1825"/>
    <property type="match status" value="1"/>
</dbReference>
<feature type="region of interest" description="Disordered" evidence="3">
    <location>
        <begin position="277"/>
        <end position="302"/>
    </location>
</feature>
<feature type="region of interest" description="Disordered" evidence="3">
    <location>
        <begin position="1"/>
        <end position="23"/>
    </location>
</feature>
<organism evidence="5 6">
    <name type="scientific">Phytohabitans flavus</name>
    <dbReference type="NCBI Taxonomy" id="1076124"/>
    <lineage>
        <taxon>Bacteria</taxon>
        <taxon>Bacillati</taxon>
        <taxon>Actinomycetota</taxon>
        <taxon>Actinomycetes</taxon>
        <taxon>Micromonosporales</taxon>
        <taxon>Micromonosporaceae</taxon>
    </lineage>
</organism>
<reference evidence="5 6" key="2">
    <citation type="submission" date="2020-03" db="EMBL/GenBank/DDBJ databases">
        <authorList>
            <person name="Ichikawa N."/>
            <person name="Kimura A."/>
            <person name="Kitahashi Y."/>
            <person name="Uohara A."/>
        </authorList>
    </citation>
    <scope>NUCLEOTIDE SEQUENCE [LARGE SCALE GENOMIC DNA]</scope>
    <source>
        <strain evidence="5 6">NBRC 107702</strain>
    </source>
</reference>
<dbReference type="Pfam" id="PF05949">
    <property type="entry name" value="DUF881"/>
    <property type="match status" value="1"/>
</dbReference>
<feature type="compositionally biased region" description="Low complexity" evidence="3">
    <location>
        <begin position="286"/>
        <end position="302"/>
    </location>
</feature>
<reference evidence="5 6" key="1">
    <citation type="submission" date="2020-03" db="EMBL/GenBank/DDBJ databases">
        <title>Whole genome shotgun sequence of Phytohabitans flavus NBRC 107702.</title>
        <authorList>
            <person name="Komaki H."/>
            <person name="Tamura T."/>
        </authorList>
    </citation>
    <scope>NUCLEOTIDE SEQUENCE [LARGE SCALE GENOMIC DNA]</scope>
    <source>
        <strain evidence="5 6">NBRC 107702</strain>
    </source>
</reference>
<evidence type="ECO:0000256" key="4">
    <source>
        <dbReference type="SAM" id="Phobius"/>
    </source>
</evidence>
<dbReference type="InterPro" id="IPR010273">
    <property type="entry name" value="DUF881"/>
</dbReference>
<gene>
    <name evidence="5" type="ORF">Pflav_035630</name>
</gene>
<keyword evidence="4" id="KW-0472">Membrane</keyword>
<dbReference type="KEGG" id="pfla:Pflav_035630"/>
<dbReference type="RefSeq" id="WP_173037025.1">
    <property type="nucleotide sequence ID" value="NZ_AP022870.1"/>
</dbReference>
<evidence type="ECO:0000256" key="3">
    <source>
        <dbReference type="SAM" id="MobiDB-lite"/>
    </source>
</evidence>
<keyword evidence="4" id="KW-0812">Transmembrane</keyword>
<dbReference type="Proteomes" id="UP000502508">
    <property type="component" value="Chromosome"/>
</dbReference>
<keyword evidence="2" id="KW-0175">Coiled coil</keyword>
<protein>
    <submittedName>
        <fullName evidence="5">Membrane protein</fullName>
    </submittedName>
</protein>
<accession>A0A6F8XTJ5</accession>
<dbReference type="GO" id="GO:0005886">
    <property type="term" value="C:plasma membrane"/>
    <property type="evidence" value="ECO:0007669"/>
    <property type="project" value="TreeGrafter"/>
</dbReference>
<name>A0A6F8XTJ5_9ACTN</name>
<proteinExistence type="inferred from homology"/>
<feature type="coiled-coil region" evidence="2">
    <location>
        <begin position="100"/>
        <end position="127"/>
    </location>
</feature>
<evidence type="ECO:0000256" key="1">
    <source>
        <dbReference type="ARBA" id="ARBA00009108"/>
    </source>
</evidence>
<feature type="transmembrane region" description="Helical" evidence="4">
    <location>
        <begin position="58"/>
        <end position="79"/>
    </location>
</feature>
<evidence type="ECO:0000313" key="6">
    <source>
        <dbReference type="Proteomes" id="UP000502508"/>
    </source>
</evidence>
<dbReference type="PANTHER" id="PTHR37313:SF1">
    <property type="entry name" value="UPF0749 PROTEIN RV1823"/>
    <property type="match status" value="1"/>
</dbReference>
<dbReference type="AlphaFoldDB" id="A0A6F8XTJ5"/>
<dbReference type="EMBL" id="AP022870">
    <property type="protein sequence ID" value="BCB77153.1"/>
    <property type="molecule type" value="Genomic_DNA"/>
</dbReference>
<comment type="similarity">
    <text evidence="1">Belongs to the UPF0749 family.</text>
</comment>